<dbReference type="AlphaFoldDB" id="A0A1Q3AWU2"/>
<dbReference type="InParanoid" id="A0A1Q3AWU2"/>
<feature type="non-terminal residue" evidence="2">
    <location>
        <position position="1"/>
    </location>
</feature>
<gene>
    <name evidence="2" type="ORF">CFOL_v3_03719</name>
</gene>
<comment type="caution">
    <text evidence="2">The sequence shown here is derived from an EMBL/GenBank/DDBJ whole genome shotgun (WGS) entry which is preliminary data.</text>
</comment>
<proteinExistence type="predicted"/>
<evidence type="ECO:0000313" key="2">
    <source>
        <dbReference type="EMBL" id="GAV60188.1"/>
    </source>
</evidence>
<dbReference type="Proteomes" id="UP000187406">
    <property type="component" value="Unassembled WGS sequence"/>
</dbReference>
<protein>
    <submittedName>
        <fullName evidence="2">DUF3444 domain-containing protein</fullName>
    </submittedName>
</protein>
<dbReference type="STRING" id="3775.A0A1Q3AWU2"/>
<evidence type="ECO:0000259" key="1">
    <source>
        <dbReference type="Pfam" id="PF11926"/>
    </source>
</evidence>
<feature type="non-terminal residue" evidence="2">
    <location>
        <position position="230"/>
    </location>
</feature>
<dbReference type="Pfam" id="PF11926">
    <property type="entry name" value="DUF3444"/>
    <property type="match status" value="1"/>
</dbReference>
<dbReference type="PANTHER" id="PTHR47374">
    <property type="entry name" value="ENDOSOME ANTIGEN-LIKE PROTEIN, PUTATIVE (DUF3444)-RELATED"/>
    <property type="match status" value="1"/>
</dbReference>
<dbReference type="PANTHER" id="PTHR47374:SF10">
    <property type="entry name" value="HEAT SHOCK N-TERMINAL DOMAIN-CONTAINING PROTEIN, PUTATIVE-RELATED"/>
    <property type="match status" value="1"/>
</dbReference>
<evidence type="ECO:0000313" key="3">
    <source>
        <dbReference type="Proteomes" id="UP000187406"/>
    </source>
</evidence>
<organism evidence="2 3">
    <name type="scientific">Cephalotus follicularis</name>
    <name type="common">Albany pitcher plant</name>
    <dbReference type="NCBI Taxonomy" id="3775"/>
    <lineage>
        <taxon>Eukaryota</taxon>
        <taxon>Viridiplantae</taxon>
        <taxon>Streptophyta</taxon>
        <taxon>Embryophyta</taxon>
        <taxon>Tracheophyta</taxon>
        <taxon>Spermatophyta</taxon>
        <taxon>Magnoliopsida</taxon>
        <taxon>eudicotyledons</taxon>
        <taxon>Gunneridae</taxon>
        <taxon>Pentapetalae</taxon>
        <taxon>rosids</taxon>
        <taxon>fabids</taxon>
        <taxon>Oxalidales</taxon>
        <taxon>Cephalotaceae</taxon>
        <taxon>Cephalotus</taxon>
    </lineage>
</organism>
<sequence>PDQEFYNFEKNKKAEIFKTRQIWAVHYQAAMPQNYRYAQINNNDNYALSVTWLKPVGASLTERRWCLAGLPVSCGLFDLNPEKNEVIQLVFSFKCSSYLVVKEDRIVIYPQEGEIWALYKDWNIEEWAYNPEKLKGCKFELESCQFLVVEVISECSNENGIKICKLVEVKHFRTFFHGQKRDGSDMVRVVSPAGMLSFSHRIPAYKVPGPGIYDIPEGAWHLEPNALPLT</sequence>
<dbReference type="OrthoDB" id="1911590at2759"/>
<dbReference type="EMBL" id="BDDD01000137">
    <property type="protein sequence ID" value="GAV60188.1"/>
    <property type="molecule type" value="Genomic_DNA"/>
</dbReference>
<name>A0A1Q3AWU2_CEPFO</name>
<keyword evidence="3" id="KW-1185">Reference proteome</keyword>
<accession>A0A1Q3AWU2</accession>
<dbReference type="InterPro" id="IPR024593">
    <property type="entry name" value="DUF3444"/>
</dbReference>
<feature type="domain" description="DUF3444" evidence="1">
    <location>
        <begin position="1"/>
        <end position="208"/>
    </location>
</feature>
<reference evidence="3" key="1">
    <citation type="submission" date="2016-04" db="EMBL/GenBank/DDBJ databases">
        <title>Cephalotus genome sequencing.</title>
        <authorList>
            <person name="Fukushima K."/>
            <person name="Hasebe M."/>
            <person name="Fang X."/>
        </authorList>
    </citation>
    <scope>NUCLEOTIDE SEQUENCE [LARGE SCALE GENOMIC DNA]</scope>
    <source>
        <strain evidence="3">cv. St1</strain>
    </source>
</reference>